<dbReference type="SUPFAM" id="SSF54001">
    <property type="entry name" value="Cysteine proteinases"/>
    <property type="match status" value="1"/>
</dbReference>
<dbReference type="EMBL" id="JAVRJZ010000131">
    <property type="protein sequence ID" value="KAK2702933.1"/>
    <property type="molecule type" value="Genomic_DNA"/>
</dbReference>
<evidence type="ECO:0008006" key="4">
    <source>
        <dbReference type="Google" id="ProtNLM"/>
    </source>
</evidence>
<accession>A0AA88H6P7</accession>
<keyword evidence="3" id="KW-1185">Reference proteome</keyword>
<gene>
    <name evidence="2" type="ORF">QYM36_018463</name>
</gene>
<dbReference type="Proteomes" id="UP001187531">
    <property type="component" value="Unassembled WGS sequence"/>
</dbReference>
<feature type="region of interest" description="Disordered" evidence="1">
    <location>
        <begin position="685"/>
        <end position="731"/>
    </location>
</feature>
<proteinExistence type="predicted"/>
<dbReference type="InterPro" id="IPR038765">
    <property type="entry name" value="Papain-like_cys_pep_sf"/>
</dbReference>
<comment type="caution">
    <text evidence="2">The sequence shown here is derived from an EMBL/GenBank/DDBJ whole genome shotgun (WGS) entry which is preliminary data.</text>
</comment>
<evidence type="ECO:0000313" key="3">
    <source>
        <dbReference type="Proteomes" id="UP001187531"/>
    </source>
</evidence>
<reference evidence="2" key="1">
    <citation type="submission" date="2023-07" db="EMBL/GenBank/DDBJ databases">
        <title>Chromosome-level genome assembly of Artemia franciscana.</title>
        <authorList>
            <person name="Jo E."/>
        </authorList>
    </citation>
    <scope>NUCLEOTIDE SEQUENCE</scope>
    <source>
        <tissue evidence="2">Whole body</tissue>
    </source>
</reference>
<evidence type="ECO:0000256" key="1">
    <source>
        <dbReference type="SAM" id="MobiDB-lite"/>
    </source>
</evidence>
<sequence>MMGKKTRKRGSRGKKFINKYKEIQEKIKVQRSNQKYSREYEYERLSTICKSTEEGGQQGDEINNDGFQTHFEAKVLEKIDIEGNFENDKLGMKFKECMEIKECKDMEKVDLQESILEYFELEEENEFQDRPSVIQETRGASLCNPVDLHVYKTKKSALKSTEAAIILKTAHETAISRFKLCKNTVSSYPAAETDFVVTEKYFGQGEAAVTCVSEFAILEVAYFLKHGIPIVFYYDTKYNIGNYWVSALTFRHPDFDHKGTTPIISIAFLLHTNRSAYSHEELFMVLMKKAPSINSPRNAFVSDREKGIEVARNKIFPLIQPAHYWLHFRINAKHALQKMGAPKGDIKVVQDDILQLLRSKNIDEYNRIRTERLVKWSIPALKYFQVNLESDMLKYDCAFIVSQIPDFNPVSGITNNTAESFNAVMKRVIQQQRDVPMDRCILGLLCLDDEYYTHVSRGYKGMGDYRLLEKAHKEYIVHIKKEEDPVESRKEIFLRMVQEVDGSDSFCEKNSTKEDHQLSGIVDIAEALWRKGHVTFCNENQVYLVSNLTRKKVNVVTPRTETITVRGNKIVTKGTKRKSLVEVYDCSCDFGISTCPCKLAVLRSRGHDLVTEKSNIQLKTLKNVKVRSKRYVRPGNKSSLTIQDCYNIKPAADSVAAHNLSFTSDSDNQDEGSFTSPINETSKAILKTSGEQNTLETGIRNKNKENTEVASLKKTSEYQSRSSDGDHNSKVAKHTEDIQFVKIVKKKEALPHSTGETQKNGKETEYSVTDVFTFFFEDTESLLRPETWLKTEMVSYLMNLVTSSCVSARTIDIYSTFNLTNIDALKSYLETPREKFSDVSHDCSVLFVPLCVNMRGISDRERKNHFISGICDFSRRTFYLLDSLKPLNRTQGRQVLSNLKYLMDGVDKRYMEL</sequence>
<protein>
    <recommendedName>
        <fullName evidence="4">MULE transposase domain-containing protein</fullName>
    </recommendedName>
</protein>
<dbReference type="AlphaFoldDB" id="A0AA88H6P7"/>
<evidence type="ECO:0000313" key="2">
    <source>
        <dbReference type="EMBL" id="KAK2702933.1"/>
    </source>
</evidence>
<organism evidence="2 3">
    <name type="scientific">Artemia franciscana</name>
    <name type="common">Brine shrimp</name>
    <name type="synonym">Artemia sanfranciscana</name>
    <dbReference type="NCBI Taxonomy" id="6661"/>
    <lineage>
        <taxon>Eukaryota</taxon>
        <taxon>Metazoa</taxon>
        <taxon>Ecdysozoa</taxon>
        <taxon>Arthropoda</taxon>
        <taxon>Crustacea</taxon>
        <taxon>Branchiopoda</taxon>
        <taxon>Anostraca</taxon>
        <taxon>Artemiidae</taxon>
        <taxon>Artemia</taxon>
    </lineage>
</organism>
<name>A0AA88H6P7_ARTSF</name>
<dbReference type="Gene3D" id="3.40.395.10">
    <property type="entry name" value="Adenoviral Proteinase, Chain A"/>
    <property type="match status" value="1"/>
</dbReference>